<keyword evidence="2" id="KW-1185">Reference proteome</keyword>
<gene>
    <name evidence="1" type="ORF">HGM15179_011762</name>
</gene>
<dbReference type="EMBL" id="SWJQ01000371">
    <property type="protein sequence ID" value="TRZ15380.1"/>
    <property type="molecule type" value="Genomic_DNA"/>
</dbReference>
<protein>
    <submittedName>
        <fullName evidence="1">Uncharacterized protein</fullName>
    </submittedName>
</protein>
<sequence>MAAAPEFHLPLAPADLLRDGGPGRYTVRDVLLVSELPPALAAFRAASRARGALAVLEHFDCVYSVLQ</sequence>
<name>A0A8K1LII9_9PASS</name>
<proteinExistence type="predicted"/>
<accession>A0A8K1LII9</accession>
<evidence type="ECO:0000313" key="1">
    <source>
        <dbReference type="EMBL" id="TRZ15380.1"/>
    </source>
</evidence>
<dbReference type="AlphaFoldDB" id="A0A8K1LII9"/>
<organism evidence="1 2">
    <name type="scientific">Zosterops borbonicus</name>
    <dbReference type="NCBI Taxonomy" id="364589"/>
    <lineage>
        <taxon>Eukaryota</taxon>
        <taxon>Metazoa</taxon>
        <taxon>Chordata</taxon>
        <taxon>Craniata</taxon>
        <taxon>Vertebrata</taxon>
        <taxon>Euteleostomi</taxon>
        <taxon>Archelosauria</taxon>
        <taxon>Archosauria</taxon>
        <taxon>Dinosauria</taxon>
        <taxon>Saurischia</taxon>
        <taxon>Theropoda</taxon>
        <taxon>Coelurosauria</taxon>
        <taxon>Aves</taxon>
        <taxon>Neognathae</taxon>
        <taxon>Neoaves</taxon>
        <taxon>Telluraves</taxon>
        <taxon>Australaves</taxon>
        <taxon>Passeriformes</taxon>
        <taxon>Sylvioidea</taxon>
        <taxon>Zosteropidae</taxon>
        <taxon>Zosterops</taxon>
    </lineage>
</organism>
<dbReference type="OrthoDB" id="436262at2759"/>
<reference evidence="1" key="1">
    <citation type="submission" date="2019-04" db="EMBL/GenBank/DDBJ databases">
        <title>Genome assembly of Zosterops borbonicus 15179.</title>
        <authorList>
            <person name="Leroy T."/>
            <person name="Anselmetti Y."/>
            <person name="Tilak M.-K."/>
            <person name="Nabholz B."/>
        </authorList>
    </citation>
    <scope>NUCLEOTIDE SEQUENCE</scope>
    <source>
        <strain evidence="1">HGM_15179</strain>
        <tissue evidence="1">Muscle</tissue>
    </source>
</reference>
<comment type="caution">
    <text evidence="1">The sequence shown here is derived from an EMBL/GenBank/DDBJ whole genome shotgun (WGS) entry which is preliminary data.</text>
</comment>
<dbReference type="Proteomes" id="UP000796761">
    <property type="component" value="Unassembled WGS sequence"/>
</dbReference>
<evidence type="ECO:0000313" key="2">
    <source>
        <dbReference type="Proteomes" id="UP000796761"/>
    </source>
</evidence>